<evidence type="ECO:0000313" key="2">
    <source>
        <dbReference type="EMBL" id="KAJ6439312.1"/>
    </source>
</evidence>
<dbReference type="Pfam" id="PF08240">
    <property type="entry name" value="ADH_N"/>
    <property type="match status" value="1"/>
</dbReference>
<reference evidence="2" key="1">
    <citation type="submission" date="2023-01" db="EMBL/GenBank/DDBJ databases">
        <title>The growth and conidiation of Purpureocillium lavendulum are regulated by nitrogen source and histone H3K14 acetylation.</title>
        <authorList>
            <person name="Tang P."/>
            <person name="Han J."/>
            <person name="Zhang C."/>
            <person name="Tang P."/>
            <person name="Qi F."/>
            <person name="Zhang K."/>
            <person name="Liang L."/>
        </authorList>
    </citation>
    <scope>NUCLEOTIDE SEQUENCE</scope>
    <source>
        <strain evidence="2">YMF1.00683</strain>
    </source>
</reference>
<protein>
    <submittedName>
        <fullName evidence="2">Zinc-type alcohol dehydrogenase-like protein</fullName>
    </submittedName>
</protein>
<dbReference type="PANTHER" id="PTHR43482:SF1">
    <property type="entry name" value="PROTEIN AST1-RELATED"/>
    <property type="match status" value="1"/>
</dbReference>
<dbReference type="InterPro" id="IPR011032">
    <property type="entry name" value="GroES-like_sf"/>
</dbReference>
<evidence type="ECO:0000313" key="3">
    <source>
        <dbReference type="Proteomes" id="UP001163105"/>
    </source>
</evidence>
<name>A0AB34FJM6_9HYPO</name>
<organism evidence="2 3">
    <name type="scientific">Purpureocillium lavendulum</name>
    <dbReference type="NCBI Taxonomy" id="1247861"/>
    <lineage>
        <taxon>Eukaryota</taxon>
        <taxon>Fungi</taxon>
        <taxon>Dikarya</taxon>
        <taxon>Ascomycota</taxon>
        <taxon>Pezizomycotina</taxon>
        <taxon>Sordariomycetes</taxon>
        <taxon>Hypocreomycetidae</taxon>
        <taxon>Hypocreales</taxon>
        <taxon>Ophiocordycipitaceae</taxon>
        <taxon>Purpureocillium</taxon>
    </lineage>
</organism>
<comment type="caution">
    <text evidence="2">The sequence shown here is derived from an EMBL/GenBank/DDBJ whole genome shotgun (WGS) entry which is preliminary data.</text>
</comment>
<dbReference type="InterPro" id="IPR013149">
    <property type="entry name" value="ADH-like_C"/>
</dbReference>
<feature type="domain" description="Enoyl reductase (ER)" evidence="1">
    <location>
        <begin position="12"/>
        <end position="318"/>
    </location>
</feature>
<keyword evidence="3" id="KW-1185">Reference proteome</keyword>
<dbReference type="Gene3D" id="3.90.180.10">
    <property type="entry name" value="Medium-chain alcohol dehydrogenases, catalytic domain"/>
    <property type="match status" value="1"/>
</dbReference>
<accession>A0AB34FJM6</accession>
<gene>
    <name evidence="2" type="primary">qor</name>
    <name evidence="2" type="ORF">O9K51_07197</name>
</gene>
<dbReference type="AlphaFoldDB" id="A0AB34FJM6"/>
<dbReference type="SUPFAM" id="SSF50129">
    <property type="entry name" value="GroES-like"/>
    <property type="match status" value="1"/>
</dbReference>
<dbReference type="EMBL" id="JAQHRD010000006">
    <property type="protein sequence ID" value="KAJ6439312.1"/>
    <property type="molecule type" value="Genomic_DNA"/>
</dbReference>
<sequence length="324" mass="34242">MKALKLTRESSDVAPRLQFVTIPKPDVTPHHILVRVRASAIHPSDILNAKGGFPYTQFPRVPGRDFAGVVEEGPSHLVGQEVYGTSGDSFAFTKDGFHAEYCLVHQDEITRKPSNISFAQAATLGVPLTTAALAIERISLKPSESLLVIGANGAVGSSVVQLAEGLGAKVIKATRRGGDAEDCISTEADPEFTAVDNLTQRRGVNAVIDTVGSPALVAAALKKLAKGGRLGFMSAPKSGPRGLEIDMLACYRNDTSLHGCNSLNQSATDMARRLQQLDPLLASGALRPSDGWTEVELDNALGAYEAVIAKPSGQKFVITMGGEK</sequence>
<dbReference type="InterPro" id="IPR052585">
    <property type="entry name" value="Lipid_raft_assoc_Zn_ADH"/>
</dbReference>
<dbReference type="GO" id="GO:0016491">
    <property type="term" value="F:oxidoreductase activity"/>
    <property type="evidence" value="ECO:0007669"/>
    <property type="project" value="InterPro"/>
</dbReference>
<dbReference type="Proteomes" id="UP001163105">
    <property type="component" value="Unassembled WGS sequence"/>
</dbReference>
<dbReference type="InterPro" id="IPR020843">
    <property type="entry name" value="ER"/>
</dbReference>
<dbReference type="Gene3D" id="3.40.50.720">
    <property type="entry name" value="NAD(P)-binding Rossmann-like Domain"/>
    <property type="match status" value="1"/>
</dbReference>
<proteinExistence type="predicted"/>
<dbReference type="InterPro" id="IPR013154">
    <property type="entry name" value="ADH-like_N"/>
</dbReference>
<evidence type="ECO:0000259" key="1">
    <source>
        <dbReference type="SMART" id="SM00829"/>
    </source>
</evidence>
<dbReference type="Pfam" id="PF00107">
    <property type="entry name" value="ADH_zinc_N"/>
    <property type="match status" value="1"/>
</dbReference>
<dbReference type="PANTHER" id="PTHR43482">
    <property type="entry name" value="PROTEIN AST1-RELATED"/>
    <property type="match status" value="1"/>
</dbReference>
<dbReference type="InterPro" id="IPR036291">
    <property type="entry name" value="NAD(P)-bd_dom_sf"/>
</dbReference>
<dbReference type="SUPFAM" id="SSF51735">
    <property type="entry name" value="NAD(P)-binding Rossmann-fold domains"/>
    <property type="match status" value="1"/>
</dbReference>
<dbReference type="SMART" id="SM00829">
    <property type="entry name" value="PKS_ER"/>
    <property type="match status" value="1"/>
</dbReference>